<dbReference type="OMA" id="VGPPHFA"/>
<proteinExistence type="predicted"/>
<dbReference type="KEGG" id="scm:SCHCO_02510208"/>
<dbReference type="EMBL" id="GL377309">
    <property type="protein sequence ID" value="EFI94271.1"/>
    <property type="molecule type" value="Genomic_DNA"/>
</dbReference>
<dbReference type="VEuPathDB" id="FungiDB:SCHCODRAFT_02510208"/>
<evidence type="ECO:0000313" key="3">
    <source>
        <dbReference type="Proteomes" id="UP000007431"/>
    </source>
</evidence>
<evidence type="ECO:0008006" key="4">
    <source>
        <dbReference type="Google" id="ProtNLM"/>
    </source>
</evidence>
<dbReference type="PANTHER" id="PTHR11362">
    <property type="entry name" value="PHOSPHATIDYLETHANOLAMINE-BINDING PROTEIN"/>
    <property type="match status" value="1"/>
</dbReference>
<dbReference type="OrthoDB" id="275748at2759"/>
<keyword evidence="1" id="KW-0732">Signal</keyword>
<dbReference type="SUPFAM" id="SSF49777">
    <property type="entry name" value="PEBP-like"/>
    <property type="match status" value="1"/>
</dbReference>
<dbReference type="Proteomes" id="UP000007431">
    <property type="component" value="Unassembled WGS sequence"/>
</dbReference>
<dbReference type="RefSeq" id="XP_003029174.1">
    <property type="nucleotide sequence ID" value="XM_003029128.1"/>
</dbReference>
<keyword evidence="3" id="KW-1185">Reference proteome</keyword>
<dbReference type="eggNOG" id="KOG3346">
    <property type="taxonomic scope" value="Eukaryota"/>
</dbReference>
<gene>
    <name evidence="2" type="ORF">SCHCODRAFT_111068</name>
</gene>
<reference evidence="2 3" key="1">
    <citation type="journal article" date="2010" name="Nat. Biotechnol.">
        <title>Genome sequence of the model mushroom Schizophyllum commune.</title>
        <authorList>
            <person name="Ohm R.A."/>
            <person name="de Jong J.F."/>
            <person name="Lugones L.G."/>
            <person name="Aerts A."/>
            <person name="Kothe E."/>
            <person name="Stajich J.E."/>
            <person name="de Vries R.P."/>
            <person name="Record E."/>
            <person name="Levasseur A."/>
            <person name="Baker S.E."/>
            <person name="Bartholomew K.A."/>
            <person name="Coutinho P.M."/>
            <person name="Erdmann S."/>
            <person name="Fowler T.J."/>
            <person name="Gathman A.C."/>
            <person name="Lombard V."/>
            <person name="Henrissat B."/>
            <person name="Knabe N."/>
            <person name="Kuees U."/>
            <person name="Lilly W.W."/>
            <person name="Lindquist E."/>
            <person name="Lucas S."/>
            <person name="Magnuson J.K."/>
            <person name="Piumi F."/>
            <person name="Raudaskoski M."/>
            <person name="Salamov A."/>
            <person name="Schmutz J."/>
            <person name="Schwarze F.W.M.R."/>
            <person name="vanKuyk P.A."/>
            <person name="Horton J.S."/>
            <person name="Grigoriev I.V."/>
            <person name="Woesten H.A.B."/>
        </authorList>
    </citation>
    <scope>NUCLEOTIDE SEQUENCE [LARGE SCALE GENOMIC DNA]</scope>
    <source>
        <strain evidence="3">H4-8 / FGSC 9210</strain>
    </source>
</reference>
<organism evidence="3">
    <name type="scientific">Schizophyllum commune (strain H4-8 / FGSC 9210)</name>
    <name type="common">Split gill fungus</name>
    <dbReference type="NCBI Taxonomy" id="578458"/>
    <lineage>
        <taxon>Eukaryota</taxon>
        <taxon>Fungi</taxon>
        <taxon>Dikarya</taxon>
        <taxon>Basidiomycota</taxon>
        <taxon>Agaricomycotina</taxon>
        <taxon>Agaricomycetes</taxon>
        <taxon>Agaricomycetidae</taxon>
        <taxon>Agaricales</taxon>
        <taxon>Schizophyllaceae</taxon>
        <taxon>Schizophyllum</taxon>
    </lineage>
</organism>
<sequence>MVGLLARTVALSGLLASALGRATHRLVDPQAVAPLAELQNRDASSADHHRNGPSAAILGLVLAANVTTDTVRDAFYDAKIVPDVLPSFDPTLLLEVNFTNPGLENSSVIVEPGALLTRNQTKFLPEFYISNYTQDDAAKAYVVVQVDPDAHTPQDPDVAQVRHLLAGNYTTDGDSAGDPLPLFNSSVAVSDWVRPSPPAGSDPHRYVLLLYPQPENFTVDSIAPLVNASSPITLFNISEFAELTGLGLPVAGTYFLTGPDADST</sequence>
<dbReference type="Gene3D" id="3.90.280.10">
    <property type="entry name" value="PEBP-like"/>
    <property type="match status" value="1"/>
</dbReference>
<accession>D8QB00</accession>
<feature type="chain" id="PRO_5003120781" description="PEBP-like protein" evidence="1">
    <location>
        <begin position="21"/>
        <end position="264"/>
    </location>
</feature>
<dbReference type="CDD" id="cd00866">
    <property type="entry name" value="PEBP_euk"/>
    <property type="match status" value="1"/>
</dbReference>
<protein>
    <recommendedName>
        <fullName evidence="4">PEBP-like protein</fullName>
    </recommendedName>
</protein>
<evidence type="ECO:0000256" key="1">
    <source>
        <dbReference type="SAM" id="SignalP"/>
    </source>
</evidence>
<dbReference type="GeneID" id="9594318"/>
<feature type="non-terminal residue" evidence="2">
    <location>
        <position position="264"/>
    </location>
</feature>
<dbReference type="InterPro" id="IPR008914">
    <property type="entry name" value="PEBP"/>
</dbReference>
<dbReference type="PANTHER" id="PTHR11362:SF140">
    <property type="entry name" value="PEBP-LIKE PROTEIN"/>
    <property type="match status" value="1"/>
</dbReference>
<dbReference type="InterPro" id="IPR035810">
    <property type="entry name" value="PEBP_euk"/>
</dbReference>
<dbReference type="AlphaFoldDB" id="D8QB00"/>
<dbReference type="STRING" id="578458.D8QB00"/>
<dbReference type="HOGENOM" id="CLU_043994_1_2_1"/>
<dbReference type="InterPro" id="IPR036610">
    <property type="entry name" value="PEBP-like_sf"/>
</dbReference>
<dbReference type="InParanoid" id="D8QB00"/>
<dbReference type="Pfam" id="PF01161">
    <property type="entry name" value="PBP"/>
    <property type="match status" value="1"/>
</dbReference>
<evidence type="ECO:0000313" key="2">
    <source>
        <dbReference type="EMBL" id="EFI94271.1"/>
    </source>
</evidence>
<name>D8QB00_SCHCM</name>
<feature type="signal peptide" evidence="1">
    <location>
        <begin position="1"/>
        <end position="20"/>
    </location>
</feature>